<dbReference type="InterPro" id="IPR022939">
    <property type="entry name" value="Nb(III)_bact/plant"/>
</dbReference>
<keyword evidence="4" id="KW-1185">Reference proteome</keyword>
<dbReference type="HAMAP" id="MF_01297">
    <property type="entry name" value="nitrobindin"/>
    <property type="match status" value="1"/>
</dbReference>
<dbReference type="PANTHER" id="PTHR15854:SF4">
    <property type="entry name" value="PEROXYNITRITE ISOMERASE THAP4"/>
    <property type="match status" value="1"/>
</dbReference>
<evidence type="ECO:0000313" key="3">
    <source>
        <dbReference type="EMBL" id="KAB1633439.1"/>
    </source>
</evidence>
<evidence type="ECO:0000259" key="2">
    <source>
        <dbReference type="Pfam" id="PF08768"/>
    </source>
</evidence>
<dbReference type="InterPro" id="IPR012674">
    <property type="entry name" value="Calycin"/>
</dbReference>
<dbReference type="SUPFAM" id="SSF50814">
    <property type="entry name" value="Lipocalins"/>
    <property type="match status" value="1"/>
</dbReference>
<comment type="caution">
    <text evidence="3">The sequence shown here is derived from an EMBL/GenBank/DDBJ whole genome shotgun (WGS) entry which is preliminary data.</text>
</comment>
<comment type="caution">
    <text evidence="1">Lacks the conserved His residue that binds heme iron in the nitrobindin family.</text>
</comment>
<dbReference type="AlphaFoldDB" id="A0A7C8FUV3"/>
<protein>
    <recommendedName>
        <fullName evidence="1">Ferric nitrobindin-like protein</fullName>
    </recommendedName>
</protein>
<dbReference type="OrthoDB" id="4804006at2"/>
<comment type="similarity">
    <text evidence="1">Belongs to the nitrobindin family.</text>
</comment>
<evidence type="ECO:0000313" key="4">
    <source>
        <dbReference type="Proteomes" id="UP000481339"/>
    </source>
</evidence>
<dbReference type="CDD" id="cd07828">
    <property type="entry name" value="lipocalin_heme-bd-THAP4-like"/>
    <property type="match status" value="1"/>
</dbReference>
<organism evidence="3 4">
    <name type="scientific">Pseudoclavibacter caeni</name>
    <dbReference type="NCBI Taxonomy" id="908846"/>
    <lineage>
        <taxon>Bacteria</taxon>
        <taxon>Bacillati</taxon>
        <taxon>Actinomycetota</taxon>
        <taxon>Actinomycetes</taxon>
        <taxon>Micrococcales</taxon>
        <taxon>Microbacteriaceae</taxon>
        <taxon>Pseudoclavibacter</taxon>
    </lineage>
</organism>
<reference evidence="3 4" key="1">
    <citation type="submission" date="2019-09" db="EMBL/GenBank/DDBJ databases">
        <title>Phylogeny of genus Pseudoclavibacter and closely related genus.</title>
        <authorList>
            <person name="Li Y."/>
        </authorList>
    </citation>
    <scope>NUCLEOTIDE SEQUENCE [LARGE SCALE GENOMIC DNA]</scope>
    <source>
        <strain evidence="3 4">JCM 16921</strain>
    </source>
</reference>
<dbReference type="Proteomes" id="UP000481339">
    <property type="component" value="Unassembled WGS sequence"/>
</dbReference>
<sequence length="216" mass="23323">MFDIPEGLPAEVNPLCWLLGVWEGTGVVSYGSDDDHVEFEFGQRVSFTDEGLPHLHYNAYYWLLDDERTPLTTETGYWRLAAEPRPEDHGPALLPGSALAAAGGAAAPRTIEDVDRLRGEQGFPLEVSIVHPDGISELYLGAVNGPRIQLGTDAVLRPADARLYTAAERMYGLVEGQLMWAWDVAALGHPLASMASAVLVRRGADDPVAGAESTGR</sequence>
<accession>A0A7C8FUV3</accession>
<dbReference type="EMBL" id="WBKA01000001">
    <property type="protein sequence ID" value="KAB1633439.1"/>
    <property type="molecule type" value="Genomic_DNA"/>
</dbReference>
<feature type="short sequence motif" description="GXWXGXG" evidence="1">
    <location>
        <begin position="20"/>
        <end position="26"/>
    </location>
</feature>
<comment type="caution">
    <text evidence="1">Lacks conserved residue(s) required for the propagation of feature annotation.</text>
</comment>
<evidence type="ECO:0000256" key="1">
    <source>
        <dbReference type="HAMAP-Rule" id="MF_01297"/>
    </source>
</evidence>
<name>A0A7C8FUV3_9MICO</name>
<proteinExistence type="inferred from homology"/>
<dbReference type="InterPro" id="IPR045165">
    <property type="entry name" value="Nitrobindin"/>
</dbReference>
<dbReference type="Pfam" id="PF08768">
    <property type="entry name" value="THAP4_heme-bd"/>
    <property type="match status" value="1"/>
</dbReference>
<dbReference type="PANTHER" id="PTHR15854">
    <property type="entry name" value="THAP4 PROTEIN"/>
    <property type="match status" value="1"/>
</dbReference>
<gene>
    <name evidence="3" type="ORF">F8O02_00380</name>
</gene>
<feature type="domain" description="THAP4-like heme-binding" evidence="2">
    <location>
        <begin position="12"/>
        <end position="201"/>
    </location>
</feature>
<dbReference type="Gene3D" id="2.40.128.20">
    <property type="match status" value="1"/>
</dbReference>
<dbReference type="InterPro" id="IPR014878">
    <property type="entry name" value="THAP4-like_heme-bd"/>
</dbReference>
<dbReference type="RefSeq" id="WP_158035218.1">
    <property type="nucleotide sequence ID" value="NZ_BAAAZV010000007.1"/>
</dbReference>